<proteinExistence type="predicted"/>
<protein>
    <submittedName>
        <fullName evidence="1">Uncharacterized protein</fullName>
    </submittedName>
</protein>
<dbReference type="Gene3D" id="3.20.20.210">
    <property type="match status" value="1"/>
</dbReference>
<dbReference type="AlphaFoldDB" id="A0AAN6MU14"/>
<organism evidence="1 2">
    <name type="scientific">Diplogelasinospora grovesii</name>
    <dbReference type="NCBI Taxonomy" id="303347"/>
    <lineage>
        <taxon>Eukaryota</taxon>
        <taxon>Fungi</taxon>
        <taxon>Dikarya</taxon>
        <taxon>Ascomycota</taxon>
        <taxon>Pezizomycotina</taxon>
        <taxon>Sordariomycetes</taxon>
        <taxon>Sordariomycetidae</taxon>
        <taxon>Sordariales</taxon>
        <taxon>Diplogelasinosporaceae</taxon>
        <taxon>Diplogelasinospora</taxon>
    </lineage>
</organism>
<sequence>MSRRIPRGVHLVGSLPNDRFRTVRDVFSIVPKVLSGRLKRIPDGELGDRNLYITWQEAVFPDHILKRTVAQNEGTLPKLSATLELKPVMYDDAAIASYGSFVEARAAGTIPADVRFQVSLPSPIEPLAAFSEFQREIPPEDLAIQWDVAVTVALIESKRGRLDNPLFTCCFDDPLEYNIKALERMAAAVKPEVDMGFHLCYGDISHQHFVEPEDMSVMVEISMGLLRQVHPIHNIAWIHMPVPKNRTDQGYFAPLTMLQLPSDTELFLGLLYPDGLENTMLRIQSAQNTALKEFGVATECGLGRTKAREGFNLLSMAVQVYRPYT</sequence>
<keyword evidence="2" id="KW-1185">Reference proteome</keyword>
<comment type="caution">
    <text evidence="1">The sequence shown here is derived from an EMBL/GenBank/DDBJ whole genome shotgun (WGS) entry which is preliminary data.</text>
</comment>
<dbReference type="InterPro" id="IPR038071">
    <property type="entry name" value="UROD/MetE-like_sf"/>
</dbReference>
<gene>
    <name evidence="1" type="ORF">QBC46DRAFT_434860</name>
</gene>
<accession>A0AAN6MU14</accession>
<evidence type="ECO:0000313" key="2">
    <source>
        <dbReference type="Proteomes" id="UP001303473"/>
    </source>
</evidence>
<evidence type="ECO:0000313" key="1">
    <source>
        <dbReference type="EMBL" id="KAK3933466.1"/>
    </source>
</evidence>
<dbReference type="EMBL" id="MU854203">
    <property type="protein sequence ID" value="KAK3933466.1"/>
    <property type="molecule type" value="Genomic_DNA"/>
</dbReference>
<reference evidence="2" key="1">
    <citation type="journal article" date="2023" name="Mol. Phylogenet. Evol.">
        <title>Genome-scale phylogeny and comparative genomics of the fungal order Sordariales.</title>
        <authorList>
            <person name="Hensen N."/>
            <person name="Bonometti L."/>
            <person name="Westerberg I."/>
            <person name="Brannstrom I.O."/>
            <person name="Guillou S."/>
            <person name="Cros-Aarteil S."/>
            <person name="Calhoun S."/>
            <person name="Haridas S."/>
            <person name="Kuo A."/>
            <person name="Mondo S."/>
            <person name="Pangilinan J."/>
            <person name="Riley R."/>
            <person name="LaButti K."/>
            <person name="Andreopoulos B."/>
            <person name="Lipzen A."/>
            <person name="Chen C."/>
            <person name="Yan M."/>
            <person name="Daum C."/>
            <person name="Ng V."/>
            <person name="Clum A."/>
            <person name="Steindorff A."/>
            <person name="Ohm R.A."/>
            <person name="Martin F."/>
            <person name="Silar P."/>
            <person name="Natvig D.O."/>
            <person name="Lalanne C."/>
            <person name="Gautier V."/>
            <person name="Ament-Velasquez S.L."/>
            <person name="Kruys A."/>
            <person name="Hutchinson M.I."/>
            <person name="Powell A.J."/>
            <person name="Barry K."/>
            <person name="Miller A.N."/>
            <person name="Grigoriev I.V."/>
            <person name="Debuchy R."/>
            <person name="Gladieux P."/>
            <person name="Hiltunen Thoren M."/>
            <person name="Johannesson H."/>
        </authorList>
    </citation>
    <scope>NUCLEOTIDE SEQUENCE [LARGE SCALE GENOMIC DNA]</scope>
    <source>
        <strain evidence="2">CBS 340.73</strain>
    </source>
</reference>
<dbReference type="SUPFAM" id="SSF51726">
    <property type="entry name" value="UROD/MetE-like"/>
    <property type="match status" value="1"/>
</dbReference>
<name>A0AAN6MU14_9PEZI</name>
<dbReference type="Proteomes" id="UP001303473">
    <property type="component" value="Unassembled WGS sequence"/>
</dbReference>